<evidence type="ECO:0000313" key="2">
    <source>
        <dbReference type="EMBL" id="GMF52759.1"/>
    </source>
</evidence>
<dbReference type="PANTHER" id="PTHR33050">
    <property type="entry name" value="REVERSE TRANSCRIPTASE DOMAIN-CONTAINING PROTEIN"/>
    <property type="match status" value="1"/>
</dbReference>
<proteinExistence type="predicted"/>
<name>A0A9W6Y1I8_9STRA</name>
<dbReference type="EMBL" id="BSXT01003138">
    <property type="protein sequence ID" value="GMF52759.1"/>
    <property type="molecule type" value="Genomic_DNA"/>
</dbReference>
<dbReference type="AlphaFoldDB" id="A0A9W6Y1I8"/>
<dbReference type="CDD" id="cd09275">
    <property type="entry name" value="RNase_HI_RT_DIRS1"/>
    <property type="match status" value="1"/>
</dbReference>
<dbReference type="PANTHER" id="PTHR33050:SF7">
    <property type="entry name" value="RIBONUCLEASE H"/>
    <property type="match status" value="1"/>
</dbReference>
<dbReference type="PROSITE" id="PS51257">
    <property type="entry name" value="PROKAR_LIPOPROTEIN"/>
    <property type="match status" value="1"/>
</dbReference>
<reference evidence="2" key="1">
    <citation type="submission" date="2023-04" db="EMBL/GenBank/DDBJ databases">
        <title>Phytophthora fragariaefolia NBRC 109709.</title>
        <authorList>
            <person name="Ichikawa N."/>
            <person name="Sato H."/>
            <person name="Tonouchi N."/>
        </authorList>
    </citation>
    <scope>NUCLEOTIDE SEQUENCE</scope>
    <source>
        <strain evidence="2">NBRC 109709</strain>
    </source>
</reference>
<evidence type="ECO:0000313" key="3">
    <source>
        <dbReference type="Proteomes" id="UP001165121"/>
    </source>
</evidence>
<dbReference type="OrthoDB" id="129591at2759"/>
<organism evidence="2 3">
    <name type="scientific">Phytophthora fragariaefolia</name>
    <dbReference type="NCBI Taxonomy" id="1490495"/>
    <lineage>
        <taxon>Eukaryota</taxon>
        <taxon>Sar</taxon>
        <taxon>Stramenopiles</taxon>
        <taxon>Oomycota</taxon>
        <taxon>Peronosporomycetes</taxon>
        <taxon>Peronosporales</taxon>
        <taxon>Peronosporaceae</taxon>
        <taxon>Phytophthora</taxon>
    </lineage>
</organism>
<evidence type="ECO:0000256" key="1">
    <source>
        <dbReference type="SAM" id="MobiDB-lite"/>
    </source>
</evidence>
<dbReference type="Proteomes" id="UP001165121">
    <property type="component" value="Unassembled WGS sequence"/>
</dbReference>
<keyword evidence="3" id="KW-1185">Reference proteome</keyword>
<gene>
    <name evidence="2" type="ORF">Pfra01_002166400</name>
</gene>
<comment type="caution">
    <text evidence="2">The sequence shown here is derived from an EMBL/GenBank/DDBJ whole genome shotgun (WGS) entry which is preliminary data.</text>
</comment>
<sequence length="602" mass="67321">MIVTKSSHVENSNHSVHQPVGALSCFHKFAKIFYNEDTRKCIGVARDFVISYANTASDDSGTARLLTLWINPKCNKFRNRLVTKSLRSALRIKKEFKRNDEELVALKEWSSTGKLEHRYMVLMYLPWLYPAQTISITITFDSGESWPNAAMYLYQTQFEFVVAKQARILGQTKTCTSYHPEMSDNVVHWNSIVRHGASRVGQKTSHGCSTNDLQTMAALMDTGAASVVLFEKANSRAGNVWCDDHTCVELDEGNRCFDANIALRRAMATVLGPTAINELQFTRWSTVVKALGLLWDTEAGCVSIPPDKITKAVARANCLLQARSITKTAVLKTIGSLRHVASCSRPARVFFQRLQFSANSMPRFGQRKLSSEAREDLRWLLAVLKNPNKFNSIPVAQFADLSEPTVHVYMDASGEGLCSLEPTLQRYIRQRFSEEESHSLSINVRALHSAVLAVLHWGPRWHRPSSTVPLHVQFHIDNTSAVTWANKRASKHPTAQLYGRILSLAEFQYNIVCTASHIPGKLNIMADAGSRAWSSHNHVSTLWTNLSASWLQDRVDPPFDDLSGLRDRCSSNTPWQALPVPSISRTGSNGADSHKKWGGHDG</sequence>
<protein>
    <submittedName>
        <fullName evidence="2">Unnamed protein product</fullName>
    </submittedName>
</protein>
<dbReference type="InterPro" id="IPR052055">
    <property type="entry name" value="Hepadnavirus_pol/RT"/>
</dbReference>
<feature type="compositionally biased region" description="Basic and acidic residues" evidence="1">
    <location>
        <begin position="592"/>
        <end position="602"/>
    </location>
</feature>
<feature type="region of interest" description="Disordered" evidence="1">
    <location>
        <begin position="573"/>
        <end position="602"/>
    </location>
</feature>
<accession>A0A9W6Y1I8</accession>